<dbReference type="CDD" id="cd02440">
    <property type="entry name" value="AdoMet_MTases"/>
    <property type="match status" value="1"/>
</dbReference>
<dbReference type="Proteomes" id="UP000078237">
    <property type="component" value="Unassembled WGS sequence"/>
</dbReference>
<evidence type="ECO:0000256" key="5">
    <source>
        <dbReference type="ARBA" id="ARBA00034545"/>
    </source>
</evidence>
<comment type="catalytic activity">
    <reaction evidence="6">
        <text>arsenic triglutathione + [thioredoxin]-dithiol + S-adenosyl-L-methionine + 2 H2O = methylarsonous acid + [thioredoxin]-disulfide + 3 glutathione + S-adenosyl-L-homocysteine + H(+)</text>
        <dbReference type="Rhea" id="RHEA:69460"/>
        <dbReference type="Rhea" id="RHEA-COMP:10698"/>
        <dbReference type="Rhea" id="RHEA-COMP:10700"/>
        <dbReference type="ChEBI" id="CHEBI:15377"/>
        <dbReference type="ChEBI" id="CHEBI:15378"/>
        <dbReference type="ChEBI" id="CHEBI:17826"/>
        <dbReference type="ChEBI" id="CHEBI:29950"/>
        <dbReference type="ChEBI" id="CHEBI:50058"/>
        <dbReference type="ChEBI" id="CHEBI:57856"/>
        <dbReference type="ChEBI" id="CHEBI:57925"/>
        <dbReference type="ChEBI" id="CHEBI:59789"/>
        <dbReference type="ChEBI" id="CHEBI:183640"/>
        <dbReference type="EC" id="2.1.1.137"/>
    </reaction>
</comment>
<keyword evidence="2" id="KW-0949">S-adenosyl-L-methionine</keyword>
<sequence>MADLDTANIYDLVRQHYSSASRSTSVKYGEAVAKSFGYSAEELASIPQDSNLGLSCGNPLVIASLKEGETVIDLGSGAGFDVFLAATKIGPSGRAIGIDMNDDMLARANKIKSTRPGPQTENITFLKGNITAVPLPPATADCIISNCVINLVPGADKPLVFREMHRLLKKGGRVAVSDILAKKALPETLRADMAMYVGCIAGASEVCEYEAWLTEAGFSDVMIVDTGADLNVYLETSEDGQRKDGCCAPAATDPVSTDANSKSCVPAAGDGCCGPDTVAAASIACSSAGSGAAAPATATGGGCPVPAGMALKKTDLNEFVGK</sequence>
<evidence type="ECO:0000256" key="4">
    <source>
        <dbReference type="ARBA" id="ARBA00034521"/>
    </source>
</evidence>
<evidence type="ECO:0000256" key="8">
    <source>
        <dbReference type="ARBA" id="ARBA00048428"/>
    </source>
</evidence>
<evidence type="ECO:0000259" key="9">
    <source>
        <dbReference type="Pfam" id="PF13847"/>
    </source>
</evidence>
<dbReference type="OrthoDB" id="66144at2759"/>
<evidence type="ECO:0000256" key="3">
    <source>
        <dbReference type="ARBA" id="ARBA00034487"/>
    </source>
</evidence>
<evidence type="ECO:0000256" key="7">
    <source>
        <dbReference type="ARBA" id="ARBA00047943"/>
    </source>
</evidence>
<dbReference type="EMBL" id="LCTW02000033">
    <property type="protein sequence ID" value="KXX81505.1"/>
    <property type="molecule type" value="Genomic_DNA"/>
</dbReference>
<comment type="catalytic activity">
    <reaction evidence="7">
        <text>arsenic triglutathione + 2 [thioredoxin]-dithiol + 2 S-adenosyl-L-methionine + H2O = dimethylarsinous acid + 2 [thioredoxin]-disulfide + 3 glutathione + 2 S-adenosyl-L-homocysteine + 2 H(+)</text>
        <dbReference type="Rhea" id="RHEA:69464"/>
        <dbReference type="Rhea" id="RHEA-COMP:10698"/>
        <dbReference type="Rhea" id="RHEA-COMP:10700"/>
        <dbReference type="ChEBI" id="CHEBI:15377"/>
        <dbReference type="ChEBI" id="CHEBI:15378"/>
        <dbReference type="ChEBI" id="CHEBI:23808"/>
        <dbReference type="ChEBI" id="CHEBI:29950"/>
        <dbReference type="ChEBI" id="CHEBI:50058"/>
        <dbReference type="ChEBI" id="CHEBI:57856"/>
        <dbReference type="ChEBI" id="CHEBI:57925"/>
        <dbReference type="ChEBI" id="CHEBI:59789"/>
        <dbReference type="ChEBI" id="CHEBI:183640"/>
        <dbReference type="EC" id="2.1.1.137"/>
    </reaction>
</comment>
<feature type="domain" description="Methyltransferase" evidence="9">
    <location>
        <begin position="66"/>
        <end position="217"/>
    </location>
</feature>
<evidence type="ECO:0000256" key="6">
    <source>
        <dbReference type="ARBA" id="ARBA00047941"/>
    </source>
</evidence>
<dbReference type="GO" id="GO:0030791">
    <property type="term" value="F:arsenite methyltransferase activity"/>
    <property type="evidence" value="ECO:0007669"/>
    <property type="project" value="UniProtKB-EC"/>
</dbReference>
<dbReference type="EC" id="2.1.1.137" evidence="4"/>
<dbReference type="STRING" id="100816.A0A175WCY2"/>
<keyword evidence="10" id="KW-0489">Methyltransferase</keyword>
<evidence type="ECO:0000256" key="1">
    <source>
        <dbReference type="ARBA" id="ARBA00022679"/>
    </source>
</evidence>
<proteinExistence type="inferred from homology"/>
<reference evidence="10 11" key="1">
    <citation type="journal article" date="2016" name="Genome Announc.">
        <title>Genome Sequence of Madurella mycetomatis mm55, Isolated from a Human Mycetoma Case in Sudan.</title>
        <authorList>
            <person name="Smit S."/>
            <person name="Derks M.F."/>
            <person name="Bervoets S."/>
            <person name="Fahal A."/>
            <person name="van Leeuwen W."/>
            <person name="van Belkum A."/>
            <person name="van de Sande W.W."/>
        </authorList>
    </citation>
    <scope>NUCLEOTIDE SEQUENCE [LARGE SCALE GENOMIC DNA]</scope>
    <source>
        <strain evidence="11">mm55</strain>
    </source>
</reference>
<dbReference type="InterPro" id="IPR025714">
    <property type="entry name" value="Methyltranfer_dom"/>
</dbReference>
<evidence type="ECO:0000313" key="11">
    <source>
        <dbReference type="Proteomes" id="UP000078237"/>
    </source>
</evidence>
<evidence type="ECO:0000313" key="10">
    <source>
        <dbReference type="EMBL" id="KXX81505.1"/>
    </source>
</evidence>
<protein>
    <recommendedName>
        <fullName evidence="5">Arsenite methyltransferase</fullName>
        <ecNumber evidence="4">2.1.1.137</ecNumber>
    </recommendedName>
</protein>
<name>A0A175WCY2_9PEZI</name>
<keyword evidence="1" id="KW-0808">Transferase</keyword>
<dbReference type="PANTHER" id="PTHR43675">
    <property type="entry name" value="ARSENITE METHYLTRANSFERASE"/>
    <property type="match status" value="1"/>
</dbReference>
<comment type="caution">
    <text evidence="10">The sequence shown here is derived from an EMBL/GenBank/DDBJ whole genome shotgun (WGS) entry which is preliminary data.</text>
</comment>
<dbReference type="PANTHER" id="PTHR43675:SF8">
    <property type="entry name" value="ARSENITE METHYLTRANSFERASE"/>
    <property type="match status" value="1"/>
</dbReference>
<dbReference type="VEuPathDB" id="FungiDB:MMYC01_202515"/>
<dbReference type="InterPro" id="IPR026669">
    <property type="entry name" value="Arsenite_MeTrfase-like"/>
</dbReference>
<organism evidence="10 11">
    <name type="scientific">Madurella mycetomatis</name>
    <dbReference type="NCBI Taxonomy" id="100816"/>
    <lineage>
        <taxon>Eukaryota</taxon>
        <taxon>Fungi</taxon>
        <taxon>Dikarya</taxon>
        <taxon>Ascomycota</taxon>
        <taxon>Pezizomycotina</taxon>
        <taxon>Sordariomycetes</taxon>
        <taxon>Sordariomycetidae</taxon>
        <taxon>Sordariales</taxon>
        <taxon>Sordariales incertae sedis</taxon>
        <taxon>Madurella</taxon>
    </lineage>
</organism>
<comment type="catalytic activity">
    <reaction evidence="8">
        <text>arsenic triglutathione + 3 [thioredoxin]-dithiol + 3 S-adenosyl-L-methionine = trimethylarsine + 3 [thioredoxin]-disulfide + 3 glutathione + 3 S-adenosyl-L-homocysteine + 3 H(+)</text>
        <dbReference type="Rhea" id="RHEA:69432"/>
        <dbReference type="Rhea" id="RHEA-COMP:10698"/>
        <dbReference type="Rhea" id="RHEA-COMP:10700"/>
        <dbReference type="ChEBI" id="CHEBI:15378"/>
        <dbReference type="ChEBI" id="CHEBI:27130"/>
        <dbReference type="ChEBI" id="CHEBI:29950"/>
        <dbReference type="ChEBI" id="CHEBI:50058"/>
        <dbReference type="ChEBI" id="CHEBI:57856"/>
        <dbReference type="ChEBI" id="CHEBI:57925"/>
        <dbReference type="ChEBI" id="CHEBI:59789"/>
        <dbReference type="ChEBI" id="CHEBI:183640"/>
        <dbReference type="EC" id="2.1.1.137"/>
    </reaction>
</comment>
<gene>
    <name evidence="10" type="ORF">MMYC01_202515</name>
</gene>
<dbReference type="AlphaFoldDB" id="A0A175WCY2"/>
<evidence type="ECO:0000256" key="2">
    <source>
        <dbReference type="ARBA" id="ARBA00022691"/>
    </source>
</evidence>
<keyword evidence="11" id="KW-1185">Reference proteome</keyword>
<dbReference type="GO" id="GO:0032259">
    <property type="term" value="P:methylation"/>
    <property type="evidence" value="ECO:0007669"/>
    <property type="project" value="UniProtKB-KW"/>
</dbReference>
<dbReference type="Gene3D" id="3.40.50.150">
    <property type="entry name" value="Vaccinia Virus protein VP39"/>
    <property type="match status" value="1"/>
</dbReference>
<dbReference type="SUPFAM" id="SSF53335">
    <property type="entry name" value="S-adenosyl-L-methionine-dependent methyltransferases"/>
    <property type="match status" value="1"/>
</dbReference>
<accession>A0A175WCY2</accession>
<dbReference type="InterPro" id="IPR029063">
    <property type="entry name" value="SAM-dependent_MTases_sf"/>
</dbReference>
<comment type="similarity">
    <text evidence="3">Belongs to the methyltransferase superfamily. Arsenite methyltransferase family.</text>
</comment>
<dbReference type="Pfam" id="PF13847">
    <property type="entry name" value="Methyltransf_31"/>
    <property type="match status" value="1"/>
</dbReference>